<dbReference type="Pfam" id="PF02458">
    <property type="entry name" value="Transferase"/>
    <property type="match status" value="1"/>
</dbReference>
<accession>A0ABS8S0F5</accession>
<keyword evidence="2" id="KW-0808">Transferase</keyword>
<evidence type="ECO:0008006" key="6">
    <source>
        <dbReference type="Google" id="ProtNLM"/>
    </source>
</evidence>
<evidence type="ECO:0000313" key="4">
    <source>
        <dbReference type="EMBL" id="MCD7452575.1"/>
    </source>
</evidence>
<dbReference type="EMBL" id="JACEIK010000216">
    <property type="protein sequence ID" value="MCD7452575.1"/>
    <property type="molecule type" value="Genomic_DNA"/>
</dbReference>
<evidence type="ECO:0000256" key="2">
    <source>
        <dbReference type="ARBA" id="ARBA00022679"/>
    </source>
</evidence>
<keyword evidence="3" id="KW-0012">Acyltransferase</keyword>
<sequence>MAGFSRLLSTISKKIVKPFSPTPSTQRIHKLSLLDQCMAITYHQPWAGSLRDNATIHCDDTGAEFLEVEVNCPMDQVVHRPDLTFPPGLPWRNVPPSGGCLSVAQLSHFDCGGIAISVCLSHKVGDAASAFFFLKDWAELTRQYPNGDLTCPPYYVQDSLMPSRPEGPLDFSIVVEPNTQESIELEKRFFLSESKIRALKALVTADKSSTVQNPTKTEVISALIYKCVVAAGANLSSDNDSSSQLVMVSDLRKTIPPPIPSTSTIGNILTAFSTPIYNTGELRLSKLVTDIRKSKHELSTRDNFKENLWISEMVEYANRRGDDHQSYRQMSSCHDVYRCSSICNMAFQDLDFGWGRPSRASLASAPFSNMIYLMNTHPDQSRGIEVFVNLNQQQMSIFEQDRDLLQFATPVEHLIHEEEDKYCMEAF</sequence>
<gene>
    <name evidence="4" type="ORF">HAX54_017494</name>
</gene>
<evidence type="ECO:0000256" key="3">
    <source>
        <dbReference type="ARBA" id="ARBA00023315"/>
    </source>
</evidence>
<keyword evidence="5" id="KW-1185">Reference proteome</keyword>
<dbReference type="Gene3D" id="3.30.559.10">
    <property type="entry name" value="Chloramphenicol acetyltransferase-like domain"/>
    <property type="match status" value="2"/>
</dbReference>
<dbReference type="InterPro" id="IPR023213">
    <property type="entry name" value="CAT-like_dom_sf"/>
</dbReference>
<proteinExistence type="inferred from homology"/>
<comment type="similarity">
    <text evidence="1">Belongs to the plant acyltransferase family.</text>
</comment>
<organism evidence="4 5">
    <name type="scientific">Datura stramonium</name>
    <name type="common">Jimsonweed</name>
    <name type="synonym">Common thornapple</name>
    <dbReference type="NCBI Taxonomy" id="4076"/>
    <lineage>
        <taxon>Eukaryota</taxon>
        <taxon>Viridiplantae</taxon>
        <taxon>Streptophyta</taxon>
        <taxon>Embryophyta</taxon>
        <taxon>Tracheophyta</taxon>
        <taxon>Spermatophyta</taxon>
        <taxon>Magnoliopsida</taxon>
        <taxon>eudicotyledons</taxon>
        <taxon>Gunneridae</taxon>
        <taxon>Pentapetalae</taxon>
        <taxon>asterids</taxon>
        <taxon>lamiids</taxon>
        <taxon>Solanales</taxon>
        <taxon>Solanaceae</taxon>
        <taxon>Solanoideae</taxon>
        <taxon>Datureae</taxon>
        <taxon>Datura</taxon>
    </lineage>
</organism>
<evidence type="ECO:0000313" key="5">
    <source>
        <dbReference type="Proteomes" id="UP000823775"/>
    </source>
</evidence>
<dbReference type="PANTHER" id="PTHR31623:SF39">
    <property type="entry name" value="ACYLSUGAR ACYLTRANSFERASE 3-LIKE"/>
    <property type="match status" value="1"/>
</dbReference>
<dbReference type="Proteomes" id="UP000823775">
    <property type="component" value="Unassembled WGS sequence"/>
</dbReference>
<evidence type="ECO:0000256" key="1">
    <source>
        <dbReference type="ARBA" id="ARBA00009861"/>
    </source>
</evidence>
<protein>
    <recommendedName>
        <fullName evidence="6">Acylsugar acyltransferase 3-like</fullName>
    </recommendedName>
</protein>
<dbReference type="PANTHER" id="PTHR31623">
    <property type="entry name" value="F21J9.9"/>
    <property type="match status" value="1"/>
</dbReference>
<reference evidence="4 5" key="1">
    <citation type="journal article" date="2021" name="BMC Genomics">
        <title>Datura genome reveals duplications of psychoactive alkaloid biosynthetic genes and high mutation rate following tissue culture.</title>
        <authorList>
            <person name="Rajewski A."/>
            <person name="Carter-House D."/>
            <person name="Stajich J."/>
            <person name="Litt A."/>
        </authorList>
    </citation>
    <scope>NUCLEOTIDE SEQUENCE [LARGE SCALE GENOMIC DNA]</scope>
    <source>
        <strain evidence="4">AR-01</strain>
    </source>
</reference>
<comment type="caution">
    <text evidence="4">The sequence shown here is derived from an EMBL/GenBank/DDBJ whole genome shotgun (WGS) entry which is preliminary data.</text>
</comment>
<name>A0ABS8S0F5_DATST</name>